<dbReference type="AlphaFoldDB" id="A0A5C3MVC4"/>
<dbReference type="InterPro" id="IPR027443">
    <property type="entry name" value="IPNS-like_sf"/>
</dbReference>
<dbReference type="STRING" id="5364.A0A5C3MVC4"/>
<name>A0A5C3MVC4_9AGAM</name>
<keyword evidence="4" id="KW-1185">Reference proteome</keyword>
<dbReference type="InterPro" id="IPR044861">
    <property type="entry name" value="IPNS-like_FE2OG_OXY"/>
</dbReference>
<dbReference type="Pfam" id="PF03171">
    <property type="entry name" value="2OG-FeII_Oxy"/>
    <property type="match status" value="1"/>
</dbReference>
<gene>
    <name evidence="3" type="ORF">OE88DRAFT_1713896</name>
</gene>
<dbReference type="Pfam" id="PF14226">
    <property type="entry name" value="DIOX_N"/>
    <property type="match status" value="1"/>
</dbReference>
<feature type="domain" description="Isopenicillin N synthase-like Fe(2+) 2OG dioxygenase" evidence="1">
    <location>
        <begin position="215"/>
        <end position="276"/>
    </location>
</feature>
<dbReference type="PANTHER" id="PTHR47990">
    <property type="entry name" value="2-OXOGLUTARATE (2OG) AND FE(II)-DEPENDENT OXYGENASE SUPERFAMILY PROTEIN-RELATED"/>
    <property type="match status" value="1"/>
</dbReference>
<dbReference type="PRINTS" id="PR00682">
    <property type="entry name" value="IPNSYNTHASE"/>
</dbReference>
<dbReference type="EMBL" id="ML213518">
    <property type="protein sequence ID" value="TFK48795.1"/>
    <property type="molecule type" value="Genomic_DNA"/>
</dbReference>
<dbReference type="OrthoDB" id="288590at2759"/>
<dbReference type="Proteomes" id="UP000305948">
    <property type="component" value="Unassembled WGS sequence"/>
</dbReference>
<evidence type="ECO:0000259" key="2">
    <source>
        <dbReference type="Pfam" id="PF14226"/>
    </source>
</evidence>
<accession>A0A5C3MVC4</accession>
<reference evidence="3 4" key="1">
    <citation type="journal article" date="2019" name="Nat. Ecol. Evol.">
        <title>Megaphylogeny resolves global patterns of mushroom evolution.</title>
        <authorList>
            <person name="Varga T."/>
            <person name="Krizsan K."/>
            <person name="Foldi C."/>
            <person name="Dima B."/>
            <person name="Sanchez-Garcia M."/>
            <person name="Sanchez-Ramirez S."/>
            <person name="Szollosi G.J."/>
            <person name="Szarkandi J.G."/>
            <person name="Papp V."/>
            <person name="Albert L."/>
            <person name="Andreopoulos W."/>
            <person name="Angelini C."/>
            <person name="Antonin V."/>
            <person name="Barry K.W."/>
            <person name="Bougher N.L."/>
            <person name="Buchanan P."/>
            <person name="Buyck B."/>
            <person name="Bense V."/>
            <person name="Catcheside P."/>
            <person name="Chovatia M."/>
            <person name="Cooper J."/>
            <person name="Damon W."/>
            <person name="Desjardin D."/>
            <person name="Finy P."/>
            <person name="Geml J."/>
            <person name="Haridas S."/>
            <person name="Hughes K."/>
            <person name="Justo A."/>
            <person name="Karasinski D."/>
            <person name="Kautmanova I."/>
            <person name="Kiss B."/>
            <person name="Kocsube S."/>
            <person name="Kotiranta H."/>
            <person name="LaButti K.M."/>
            <person name="Lechner B.E."/>
            <person name="Liimatainen K."/>
            <person name="Lipzen A."/>
            <person name="Lukacs Z."/>
            <person name="Mihaltcheva S."/>
            <person name="Morgado L.N."/>
            <person name="Niskanen T."/>
            <person name="Noordeloos M.E."/>
            <person name="Ohm R.A."/>
            <person name="Ortiz-Santana B."/>
            <person name="Ovrebo C."/>
            <person name="Racz N."/>
            <person name="Riley R."/>
            <person name="Savchenko A."/>
            <person name="Shiryaev A."/>
            <person name="Soop K."/>
            <person name="Spirin V."/>
            <person name="Szebenyi C."/>
            <person name="Tomsovsky M."/>
            <person name="Tulloss R.E."/>
            <person name="Uehling J."/>
            <person name="Grigoriev I.V."/>
            <person name="Vagvolgyi C."/>
            <person name="Papp T."/>
            <person name="Martin F.M."/>
            <person name="Miettinen O."/>
            <person name="Hibbett D.S."/>
            <person name="Nagy L.G."/>
        </authorList>
    </citation>
    <scope>NUCLEOTIDE SEQUENCE [LARGE SCALE GENOMIC DNA]</scope>
    <source>
        <strain evidence="3 4">OMC1185</strain>
    </source>
</reference>
<protein>
    <submittedName>
        <fullName evidence="3">Clavaminate synthase-like protein</fullName>
    </submittedName>
</protein>
<organism evidence="3 4">
    <name type="scientific">Heliocybe sulcata</name>
    <dbReference type="NCBI Taxonomy" id="5364"/>
    <lineage>
        <taxon>Eukaryota</taxon>
        <taxon>Fungi</taxon>
        <taxon>Dikarya</taxon>
        <taxon>Basidiomycota</taxon>
        <taxon>Agaricomycotina</taxon>
        <taxon>Agaricomycetes</taxon>
        <taxon>Gloeophyllales</taxon>
        <taxon>Gloeophyllaceae</taxon>
        <taxon>Heliocybe</taxon>
    </lineage>
</organism>
<dbReference type="InterPro" id="IPR050231">
    <property type="entry name" value="Iron_ascorbate_oxido_reductase"/>
</dbReference>
<dbReference type="SUPFAM" id="SSF51197">
    <property type="entry name" value="Clavaminate synthase-like"/>
    <property type="match status" value="1"/>
</dbReference>
<evidence type="ECO:0000313" key="3">
    <source>
        <dbReference type="EMBL" id="TFK48795.1"/>
    </source>
</evidence>
<feature type="domain" description="Non-haem dioxygenase N-terminal" evidence="2">
    <location>
        <begin position="17"/>
        <end position="144"/>
    </location>
</feature>
<sequence>MSLVGVANKADPSFSRIPIIDLQNISTADPTLKQELSEKIRDACMNVGFFYVKNHGIPVATLENALAESKNFFALPLETKMEIDMRKTPNFKGYNPLFSSNNDPNGLKDMHEGFEFGWEEMAPQERDEKRAEDGVMAGSNVWPPKEDAPAFREAVLSYYHAAVNLGKLLFPLFARALDLPETFFDDKTKNSAALMRVLHYPPQTPDVDEKTDPPIQSLQVLNASKQWIDAPPIPGTLVVNLGDQFARWTNDIFKSTVHRAANKSGAERYSIPLFFGTDYDVRLEPIESCVSAERPPKYEIITAGEYVKERLKATYGH</sequence>
<evidence type="ECO:0000259" key="1">
    <source>
        <dbReference type="Pfam" id="PF03171"/>
    </source>
</evidence>
<dbReference type="Gene3D" id="2.60.120.330">
    <property type="entry name" value="B-lactam Antibiotic, Isopenicillin N Synthase, Chain"/>
    <property type="match status" value="1"/>
</dbReference>
<proteinExistence type="predicted"/>
<dbReference type="InterPro" id="IPR026992">
    <property type="entry name" value="DIOX_N"/>
</dbReference>
<evidence type="ECO:0000313" key="4">
    <source>
        <dbReference type="Proteomes" id="UP000305948"/>
    </source>
</evidence>